<dbReference type="Pfam" id="PF12641">
    <property type="entry name" value="Flavodoxin_3"/>
    <property type="match status" value="1"/>
</dbReference>
<dbReference type="PROSITE" id="PS50902">
    <property type="entry name" value="FLAVODOXIN_LIKE"/>
    <property type="match status" value="1"/>
</dbReference>
<dbReference type="KEGG" id="ssm:Spirs_2714"/>
<comment type="cofactor">
    <cofactor evidence="1">
        <name>FMN</name>
        <dbReference type="ChEBI" id="CHEBI:58210"/>
    </cofactor>
</comment>
<dbReference type="Proteomes" id="UP000002318">
    <property type="component" value="Chromosome"/>
</dbReference>
<dbReference type="AlphaFoldDB" id="E1R8R4"/>
<accession>E1R8R4</accession>
<proteinExistence type="predicted"/>
<dbReference type="PROSITE" id="PS00201">
    <property type="entry name" value="FLAVODOXIN"/>
    <property type="match status" value="1"/>
</dbReference>
<dbReference type="InterPro" id="IPR008254">
    <property type="entry name" value="Flavodoxin/NO_synth"/>
</dbReference>
<dbReference type="InterPro" id="IPR001226">
    <property type="entry name" value="Flavodoxin_CS"/>
</dbReference>
<evidence type="ECO:0000256" key="1">
    <source>
        <dbReference type="ARBA" id="ARBA00001917"/>
    </source>
</evidence>
<evidence type="ECO:0000313" key="4">
    <source>
        <dbReference type="Proteomes" id="UP000002318"/>
    </source>
</evidence>
<dbReference type="EMBL" id="CP002116">
    <property type="protein sequence ID" value="ADK81821.1"/>
    <property type="molecule type" value="Genomic_DNA"/>
</dbReference>
<gene>
    <name evidence="3" type="ordered locus">Spirs_2714</name>
</gene>
<feature type="domain" description="Flavodoxin-like" evidence="2">
    <location>
        <begin position="3"/>
        <end position="137"/>
    </location>
</feature>
<dbReference type="GO" id="GO:0009055">
    <property type="term" value="F:electron transfer activity"/>
    <property type="evidence" value="ECO:0007669"/>
    <property type="project" value="InterPro"/>
</dbReference>
<dbReference type="SUPFAM" id="SSF52218">
    <property type="entry name" value="Flavoproteins"/>
    <property type="match status" value="1"/>
</dbReference>
<dbReference type="eggNOG" id="COG0716">
    <property type="taxonomic scope" value="Bacteria"/>
</dbReference>
<name>E1R8R4_SEDSS</name>
<dbReference type="HOGENOM" id="CLU_051402_2_0_12"/>
<dbReference type="RefSeq" id="WP_013255282.1">
    <property type="nucleotide sequence ID" value="NC_014364.1"/>
</dbReference>
<dbReference type="STRING" id="573413.Spirs_2714"/>
<protein>
    <submittedName>
        <fullName evidence="3">Flavodoxin/nitric oxide synthase</fullName>
    </submittedName>
</protein>
<reference evidence="3 4" key="1">
    <citation type="journal article" date="2010" name="Stand. Genomic Sci.">
        <title>Complete genome sequence of Spirochaeta smaragdinae type strain (SEBR 4228).</title>
        <authorList>
            <person name="Mavromatis K."/>
            <person name="Yasawong M."/>
            <person name="Chertkov O."/>
            <person name="Lapidus A."/>
            <person name="Lucas S."/>
            <person name="Nolan M."/>
            <person name="Del Rio T.G."/>
            <person name="Tice H."/>
            <person name="Cheng J.F."/>
            <person name="Pitluck S."/>
            <person name="Liolios K."/>
            <person name="Ivanova N."/>
            <person name="Tapia R."/>
            <person name="Han C."/>
            <person name="Bruce D."/>
            <person name="Goodwin L."/>
            <person name="Pati A."/>
            <person name="Chen A."/>
            <person name="Palaniappan K."/>
            <person name="Land M."/>
            <person name="Hauser L."/>
            <person name="Chang Y.J."/>
            <person name="Jeffries C.D."/>
            <person name="Detter J.C."/>
            <person name="Rohde M."/>
            <person name="Brambilla E."/>
            <person name="Spring S."/>
            <person name="Goker M."/>
            <person name="Sikorski J."/>
            <person name="Woyke T."/>
            <person name="Bristow J."/>
            <person name="Eisen J.A."/>
            <person name="Markowitz V."/>
            <person name="Hugenholtz P."/>
            <person name="Klenk H.P."/>
            <person name="Kyrpides N.C."/>
        </authorList>
    </citation>
    <scope>NUCLEOTIDE SEQUENCE [LARGE SCALE GENOMIC DNA]</scope>
    <source>
        <strain evidence="4">DSM 11293 / JCM 15392 / SEBR 4228</strain>
    </source>
</reference>
<organism evidence="3 4">
    <name type="scientific">Sediminispirochaeta smaragdinae (strain DSM 11293 / JCM 15392 / SEBR 4228)</name>
    <name type="common">Spirochaeta smaragdinae</name>
    <dbReference type="NCBI Taxonomy" id="573413"/>
    <lineage>
        <taxon>Bacteria</taxon>
        <taxon>Pseudomonadati</taxon>
        <taxon>Spirochaetota</taxon>
        <taxon>Spirochaetia</taxon>
        <taxon>Spirochaetales</taxon>
        <taxon>Spirochaetaceae</taxon>
        <taxon>Sediminispirochaeta</taxon>
    </lineage>
</organism>
<dbReference type="InterPro" id="IPR029039">
    <property type="entry name" value="Flavoprotein-like_sf"/>
</dbReference>
<dbReference type="GO" id="GO:0010181">
    <property type="term" value="F:FMN binding"/>
    <property type="evidence" value="ECO:0007669"/>
    <property type="project" value="InterPro"/>
</dbReference>
<evidence type="ECO:0000259" key="2">
    <source>
        <dbReference type="PROSITE" id="PS50902"/>
    </source>
</evidence>
<dbReference type="OrthoDB" id="1739094at2"/>
<sequence>MTIKVLYHSMTGNTRKIAEAIAKTVGTEAEEVSLDKATEEIDLLFLGDGVYGSKASKKMRLFVDQMDAKKIRNIAIFGTYGGLVEVIEKRVSDLHDRGFNVVSDALTSKGRAWLVLNRHHPNQEELENAKQYAKRVLKEIYHSQ</sequence>
<evidence type="ECO:0000313" key="3">
    <source>
        <dbReference type="EMBL" id="ADK81821.1"/>
    </source>
</evidence>
<dbReference type="Gene3D" id="3.40.50.360">
    <property type="match status" value="1"/>
</dbReference>
<keyword evidence="4" id="KW-1185">Reference proteome</keyword>